<evidence type="ECO:0000313" key="1">
    <source>
        <dbReference type="EMBL" id="KZM95220.1"/>
    </source>
</evidence>
<organism evidence="1">
    <name type="scientific">Daucus carota subsp. sativus</name>
    <name type="common">Carrot</name>
    <dbReference type="NCBI Taxonomy" id="79200"/>
    <lineage>
        <taxon>Eukaryota</taxon>
        <taxon>Viridiplantae</taxon>
        <taxon>Streptophyta</taxon>
        <taxon>Embryophyta</taxon>
        <taxon>Tracheophyta</taxon>
        <taxon>Spermatophyta</taxon>
        <taxon>Magnoliopsida</taxon>
        <taxon>eudicotyledons</taxon>
        <taxon>Gunneridae</taxon>
        <taxon>Pentapetalae</taxon>
        <taxon>asterids</taxon>
        <taxon>campanulids</taxon>
        <taxon>Apiales</taxon>
        <taxon>Apiaceae</taxon>
        <taxon>Apioideae</taxon>
        <taxon>Scandiceae</taxon>
        <taxon>Daucinae</taxon>
        <taxon>Daucus</taxon>
        <taxon>Daucus sect. Daucus</taxon>
    </lineage>
</organism>
<proteinExistence type="predicted"/>
<dbReference type="Gramene" id="KZM95220">
    <property type="protein sequence ID" value="KZM95220"/>
    <property type="gene ID" value="DCAR_018462"/>
</dbReference>
<protein>
    <submittedName>
        <fullName evidence="1">Uncharacterized protein</fullName>
    </submittedName>
</protein>
<dbReference type="EMBL" id="LNRQ01000005">
    <property type="protein sequence ID" value="KZM95220.1"/>
    <property type="molecule type" value="Genomic_DNA"/>
</dbReference>
<comment type="caution">
    <text evidence="1">The sequence shown here is derived from an EMBL/GenBank/DDBJ whole genome shotgun (WGS) entry which is preliminary data.</text>
</comment>
<dbReference type="AlphaFoldDB" id="A0A162A4I3"/>
<name>A0A162A4I3_DAUCS</name>
<accession>A0A162A4I3</accession>
<gene>
    <name evidence="1" type="ORF">DCAR_018462</name>
</gene>
<sequence length="81" mass="9078">MEGSDSTNQNNPTTNRGDIPDLDICFCDKLMVGRTCWFDENTGRRMLACPDRKREKLVMMAKEHAAAIEAAATESDIEEDP</sequence>
<reference evidence="1" key="1">
    <citation type="journal article" date="2016" name="Nat. Genet.">
        <title>A high-quality carrot genome assembly provides new insights into carotenoid accumulation and asterid genome evolution.</title>
        <authorList>
            <person name="Iorizzo M."/>
            <person name="Ellison S."/>
            <person name="Senalik D."/>
            <person name="Zeng P."/>
            <person name="Satapoomin P."/>
            <person name="Huang J."/>
            <person name="Bowman M."/>
            <person name="Iovene M."/>
            <person name="Sanseverino W."/>
            <person name="Cavagnaro P."/>
            <person name="Yildiz M."/>
            <person name="Macko-Podgorni A."/>
            <person name="Moranska E."/>
            <person name="Grzebelus E."/>
            <person name="Grzebelus D."/>
            <person name="Ashrafi H."/>
            <person name="Zheng Z."/>
            <person name="Cheng S."/>
            <person name="Spooner D."/>
            <person name="Van Deynze A."/>
            <person name="Simon P."/>
        </authorList>
    </citation>
    <scope>NUCLEOTIDE SEQUENCE [LARGE SCALE GENOMIC DNA]</scope>
    <source>
        <tissue evidence="1">Leaf</tissue>
    </source>
</reference>